<dbReference type="AlphaFoldDB" id="A0AAF0T2X7"/>
<dbReference type="GeneID" id="39860757"/>
<gene>
    <name evidence="2" type="ORF">NP511_03970</name>
</gene>
<feature type="transmembrane region" description="Helical" evidence="1">
    <location>
        <begin position="12"/>
        <end position="33"/>
    </location>
</feature>
<keyword evidence="1" id="KW-1133">Transmembrane helix</keyword>
<proteinExistence type="predicted"/>
<accession>A0AAF0T2X7</accession>
<dbReference type="EMBL" id="CP101873">
    <property type="protein sequence ID" value="WMT08792.1"/>
    <property type="molecule type" value="Genomic_DNA"/>
</dbReference>
<sequence>MNRGFEDDDRGVSIALTHVLTIAITTVLVAMLITSASTMLETETDRSADIGLETIGERLANEIGNVDRIATGDDGRAERVAVTASHPRTVANSRYTVELRRNCTAPLLDGQTDCLRLTAASADTVAYVPVETTADIENSSASGGEIELQYDGSSNNISITEAR</sequence>
<dbReference type="RefSeq" id="WP_006649012.1">
    <property type="nucleotide sequence ID" value="NZ_CP101873.1"/>
</dbReference>
<keyword evidence="1" id="KW-0472">Membrane</keyword>
<keyword evidence="3" id="KW-1185">Reference proteome</keyword>
<name>A0AAF0T2X7_9EURY</name>
<dbReference type="InterPro" id="IPR055690">
    <property type="entry name" value="DUF7266"/>
</dbReference>
<dbReference type="Proteomes" id="UP001224926">
    <property type="component" value="Chromosome"/>
</dbReference>
<protein>
    <submittedName>
        <fullName evidence="2">Uncharacterized protein</fullName>
    </submittedName>
</protein>
<keyword evidence="1" id="KW-0812">Transmembrane</keyword>
<evidence type="ECO:0000313" key="3">
    <source>
        <dbReference type="Proteomes" id="UP001224926"/>
    </source>
</evidence>
<evidence type="ECO:0000256" key="1">
    <source>
        <dbReference type="SAM" id="Phobius"/>
    </source>
</evidence>
<evidence type="ECO:0000313" key="2">
    <source>
        <dbReference type="EMBL" id="WMT08792.1"/>
    </source>
</evidence>
<dbReference type="GeneID" id="84213069"/>
<reference evidence="2 3" key="1">
    <citation type="submission" date="2022-07" db="EMBL/GenBank/DDBJ databases">
        <title>Two temperate virus in Haloterrigena jeotgali A29.</title>
        <authorList>
            <person name="Deng X."/>
        </authorList>
    </citation>
    <scope>NUCLEOTIDE SEQUENCE [LARGE SCALE GENOMIC DNA]</scope>
    <source>
        <strain evidence="2 3">A29</strain>
    </source>
</reference>
<organism evidence="2 3">
    <name type="scientific">Natrinema thermotolerans</name>
    <dbReference type="NCBI Taxonomy" id="121872"/>
    <lineage>
        <taxon>Archaea</taxon>
        <taxon>Methanobacteriati</taxon>
        <taxon>Methanobacteriota</taxon>
        <taxon>Stenosarchaea group</taxon>
        <taxon>Halobacteria</taxon>
        <taxon>Halobacteriales</taxon>
        <taxon>Natrialbaceae</taxon>
        <taxon>Natrinema</taxon>
    </lineage>
</organism>
<dbReference type="Pfam" id="PF23928">
    <property type="entry name" value="DUF7266"/>
    <property type="match status" value="1"/>
</dbReference>